<organism evidence="2 3">
    <name type="scientific">Streptosporangium brasiliense</name>
    <dbReference type="NCBI Taxonomy" id="47480"/>
    <lineage>
        <taxon>Bacteria</taxon>
        <taxon>Bacillati</taxon>
        <taxon>Actinomycetota</taxon>
        <taxon>Actinomycetes</taxon>
        <taxon>Streptosporangiales</taxon>
        <taxon>Streptosporangiaceae</taxon>
        <taxon>Streptosporangium</taxon>
    </lineage>
</organism>
<dbReference type="SUPFAM" id="SSF56801">
    <property type="entry name" value="Acetyl-CoA synthetase-like"/>
    <property type="match status" value="1"/>
</dbReference>
<gene>
    <name evidence="2" type="ORF">J2S55_007351</name>
</gene>
<dbReference type="PANTHER" id="PTHR36932">
    <property type="entry name" value="CAPSULAR POLYSACCHARIDE BIOSYNTHESIS PROTEIN"/>
    <property type="match status" value="1"/>
</dbReference>
<sequence length="463" mass="50428">MEEEARQEEASVRRLARDARRALREGPAAIARRQRARLAEMVAHARAHSPYYRELYRDLPEQVDDPALLPVTDKKTLMARFDDWVTDRRVTLGRVEAFVADPGLVGHRFCDRYLVVTTTGTSGLRGLFVLDERNLAVHTAVGLRTGGGLAARDVVRTLARAGRTAIVTAPGGHFATVAAPARLALDRPWLGRMMRVFPINQPVAELVDELNRFDPASLAGFAGMLTLLAGEQEAGRLRIHPAVVIPGGETLTPDARERIATAFQAKVRAAYASTECGFLSAGCAHGWYHVNSDWAVLEPVDADHRPVPPGQLSHTVLISNLANRVQPILRYDLGDSVLVRPDPCPCGSPLPAVQVQGRIADLLTFPTDRGGQVGVSPMAFGAALDVPGVEQFQLVQTAPTVLRVRLRPAAGADADRLWQAMRDKVTHLLAEHKVGEVTLERAEEPPQQSPGGKYRRIIPLATP</sequence>
<reference evidence="2 3" key="1">
    <citation type="submission" date="2023-07" db="EMBL/GenBank/DDBJ databases">
        <title>Sequencing the genomes of 1000 actinobacteria strains.</title>
        <authorList>
            <person name="Klenk H.-P."/>
        </authorList>
    </citation>
    <scope>NUCLEOTIDE SEQUENCE [LARGE SCALE GENOMIC DNA]</scope>
    <source>
        <strain evidence="2 3">DSM 44109</strain>
    </source>
</reference>
<proteinExistence type="predicted"/>
<dbReference type="InterPro" id="IPR053158">
    <property type="entry name" value="CapK_Type1_Caps_Biosynth"/>
</dbReference>
<accession>A0ABT9RIC7</accession>
<dbReference type="PANTHER" id="PTHR36932:SF1">
    <property type="entry name" value="CAPSULAR POLYSACCHARIDE BIOSYNTHESIS PROTEIN"/>
    <property type="match status" value="1"/>
</dbReference>
<keyword evidence="3" id="KW-1185">Reference proteome</keyword>
<dbReference type="InterPro" id="IPR042099">
    <property type="entry name" value="ANL_N_sf"/>
</dbReference>
<evidence type="ECO:0000313" key="3">
    <source>
        <dbReference type="Proteomes" id="UP001230426"/>
    </source>
</evidence>
<evidence type="ECO:0000256" key="1">
    <source>
        <dbReference type="SAM" id="MobiDB-lite"/>
    </source>
</evidence>
<feature type="region of interest" description="Disordered" evidence="1">
    <location>
        <begin position="441"/>
        <end position="463"/>
    </location>
</feature>
<protein>
    <submittedName>
        <fullName evidence="2">Phenylacetate-coenzyme A ligase PaaK-like adenylate-forming protein</fullName>
    </submittedName>
</protein>
<name>A0ABT9RIC7_9ACTN</name>
<evidence type="ECO:0000313" key="2">
    <source>
        <dbReference type="EMBL" id="MDP9868085.1"/>
    </source>
</evidence>
<comment type="caution">
    <text evidence="2">The sequence shown here is derived from an EMBL/GenBank/DDBJ whole genome shotgun (WGS) entry which is preliminary data.</text>
</comment>
<dbReference type="EMBL" id="JAUSRB010000002">
    <property type="protein sequence ID" value="MDP9868085.1"/>
    <property type="molecule type" value="Genomic_DNA"/>
</dbReference>
<dbReference type="RefSeq" id="WP_306870492.1">
    <property type="nucleotide sequence ID" value="NZ_JAUSRB010000002.1"/>
</dbReference>
<dbReference type="Proteomes" id="UP001230426">
    <property type="component" value="Unassembled WGS sequence"/>
</dbReference>
<dbReference type="Gene3D" id="3.40.50.12780">
    <property type="entry name" value="N-terminal domain of ligase-like"/>
    <property type="match status" value="1"/>
</dbReference>